<proteinExistence type="predicted"/>
<evidence type="ECO:0000313" key="2">
    <source>
        <dbReference type="Proteomes" id="UP000324800"/>
    </source>
</evidence>
<comment type="caution">
    <text evidence="1">The sequence shown here is derived from an EMBL/GenBank/DDBJ whole genome shotgun (WGS) entry which is preliminary data.</text>
</comment>
<organism evidence="1 2">
    <name type="scientific">Streblomastix strix</name>
    <dbReference type="NCBI Taxonomy" id="222440"/>
    <lineage>
        <taxon>Eukaryota</taxon>
        <taxon>Metamonada</taxon>
        <taxon>Preaxostyla</taxon>
        <taxon>Oxymonadida</taxon>
        <taxon>Streblomastigidae</taxon>
        <taxon>Streblomastix</taxon>
    </lineage>
</organism>
<dbReference type="EMBL" id="SNRW01022076">
    <property type="protein sequence ID" value="KAA6364091.1"/>
    <property type="molecule type" value="Genomic_DNA"/>
</dbReference>
<reference evidence="1 2" key="1">
    <citation type="submission" date="2019-03" db="EMBL/GenBank/DDBJ databases">
        <title>Single cell metagenomics reveals metabolic interactions within the superorganism composed of flagellate Streblomastix strix and complex community of Bacteroidetes bacteria on its surface.</title>
        <authorList>
            <person name="Treitli S.C."/>
            <person name="Kolisko M."/>
            <person name="Husnik F."/>
            <person name="Keeling P."/>
            <person name="Hampl V."/>
        </authorList>
    </citation>
    <scope>NUCLEOTIDE SEQUENCE [LARGE SCALE GENOMIC DNA]</scope>
    <source>
        <strain evidence="1">ST1C</strain>
    </source>
</reference>
<dbReference type="AlphaFoldDB" id="A0A5J4U264"/>
<gene>
    <name evidence="1" type="ORF">EZS28_040383</name>
</gene>
<accession>A0A5J4U264</accession>
<protein>
    <submittedName>
        <fullName evidence="1">Uncharacterized protein</fullName>
    </submittedName>
</protein>
<evidence type="ECO:0000313" key="1">
    <source>
        <dbReference type="EMBL" id="KAA6364091.1"/>
    </source>
</evidence>
<name>A0A5J4U264_9EUKA</name>
<sequence length="157" mass="17857">MNSKFNVLSQPNFTQQLFSSRQSQISELPSDIKFQLCQVNSTQINWPIGGRLIHFLDIWKLIKADVLITREENQRERSGSWIADIERTMRGDCGGSIIQSTEMDQSLLCNSKEEQRKTVEDNGLFLAQLTSPLNTLYNGGFIEPLTTSTTKGFHDKD</sequence>
<dbReference type="Proteomes" id="UP000324800">
    <property type="component" value="Unassembled WGS sequence"/>
</dbReference>